<reference evidence="3 6" key="7">
    <citation type="journal article" date="2005" name="PLoS Comput. Biol.">
        <title>Combined evidence annotation of transposable elements in genome sequences.</title>
        <authorList>
            <person name="Quesneville H."/>
            <person name="Bergman C.M."/>
            <person name="Andrieu O."/>
            <person name="Autard D."/>
            <person name="Nouaud D."/>
            <person name="Ashburner M."/>
            <person name="Anxolabehere D."/>
        </authorList>
    </citation>
    <scope>NUCLEOTIDE SEQUENCE [LARGE SCALE GENOMIC DNA]</scope>
    <source>
        <strain evidence="6">Berkeley</strain>
    </source>
</reference>
<dbReference type="FlyBase" id="FBgn0030814">
    <property type="gene designation" value="CG4955"/>
</dbReference>
<gene>
    <name evidence="3" type="primary">Dmel\CG4955</name>
    <name evidence="3" type="synonym">anon-WO0140519.97</name>
    <name evidence="3 5" type="ORF">CG4955</name>
    <name evidence="3" type="ORF">Dmel_CG4955</name>
</gene>
<evidence type="ECO:0000313" key="5">
    <source>
        <dbReference type="FlyBase" id="FBgn0030814"/>
    </source>
</evidence>
<evidence type="ECO:0000313" key="4">
    <source>
        <dbReference type="EMBL" id="AAK93051.1"/>
    </source>
</evidence>
<accession>Q9VX85</accession>
<keyword evidence="6" id="KW-1185">Reference proteome</keyword>
<protein>
    <submittedName>
        <fullName evidence="4">GH27756p</fullName>
    </submittedName>
</protein>
<dbReference type="Bgee" id="FBgn0030814">
    <property type="expression patterns" value="Expressed in mid-late elongation-stage spermatid (Drosophila) in testis and 21 other cell types or tissues"/>
</dbReference>
<evidence type="ECO:0000256" key="1">
    <source>
        <dbReference type="SAM" id="MobiDB-lite"/>
    </source>
</evidence>
<dbReference type="Proteomes" id="UP000000803">
    <property type="component" value="Chromosome X"/>
</dbReference>
<feature type="transmembrane region" description="Helical" evidence="2">
    <location>
        <begin position="343"/>
        <end position="367"/>
    </location>
</feature>
<dbReference type="VEuPathDB" id="VectorBase:FBgn0030814"/>
<reference evidence="3" key="13">
    <citation type="journal article" date="2015" name="Genome Res.">
        <title>The Release 6 reference sequence of the Drosophila melanogaster genome.</title>
        <authorList>
            <person name="Hoskins R.A."/>
            <person name="Carlson J.W."/>
            <person name="Wan K.H."/>
            <person name="Park S."/>
            <person name="Mendez I."/>
            <person name="Galle S.E."/>
            <person name="Booth B.W."/>
            <person name="Pfeiffer B.D."/>
            <person name="George R.A."/>
            <person name="Svirskas R."/>
            <person name="Krzywinski M."/>
            <person name="Schein J."/>
            <person name="Accardo M.C."/>
            <person name="Damia E."/>
            <person name="Messina G."/>
            <person name="Mendez-Lago M."/>
            <person name="de Pablos B."/>
            <person name="Demakova O.V."/>
            <person name="Andreyeva E.N."/>
            <person name="Boldyreva L.V."/>
            <person name="Marra M."/>
            <person name="Carvalho A.B."/>
            <person name="Dimitri P."/>
            <person name="Villasante A."/>
            <person name="Zhimulev I.F."/>
            <person name="Rubin G.M."/>
            <person name="Karpen G.H."/>
            <person name="Celniker S.E."/>
        </authorList>
    </citation>
    <scope>NUCLEOTIDE SEQUENCE</scope>
</reference>
<reference evidence="6" key="4">
    <citation type="journal article" date="2002" name="Genome Biol.">
        <title>Annotation of the Drosophila melanogaster euchromatic genome: a systematic review.</title>
        <authorList>
            <person name="Misra S."/>
            <person name="Crosby M.A."/>
            <person name="Mungall C.J."/>
            <person name="Matthews B.B."/>
            <person name="Campbell K.S."/>
            <person name="Hradecky P."/>
            <person name="Huang Y."/>
            <person name="Kaminker J.S."/>
            <person name="Millburn G.H."/>
            <person name="Prochnik S.E."/>
            <person name="Smith C.D."/>
            <person name="Tupy J.L."/>
            <person name="Whitfied E.J."/>
            <person name="Bayraktaroglu L."/>
            <person name="Berman B.P."/>
            <person name="Bettencourt B.R."/>
            <person name="Celniker S.E."/>
            <person name="de Grey A.D."/>
            <person name="Drysdale R.A."/>
            <person name="Harris N.L."/>
            <person name="Richter J."/>
            <person name="Russo S."/>
            <person name="Schroeder A.J."/>
            <person name="Shu S.Q."/>
            <person name="Stapleton M."/>
            <person name="Yamada C."/>
            <person name="Ashburner M."/>
            <person name="Gelbart W.M."/>
            <person name="Rubin G.M."/>
            <person name="Lewis S.E."/>
        </authorList>
    </citation>
    <scope>GENOME REANNOTATION</scope>
    <source>
        <strain evidence="6">Berkeley</strain>
    </source>
</reference>
<dbReference type="STRING" id="7227.FBpp0074156"/>
<keyword evidence="2" id="KW-0472">Membrane</keyword>
<dbReference type="AlphaFoldDB" id="Q9VX85"/>
<reference evidence="6" key="3">
    <citation type="journal article" date="2002" name="Genome Biol.">
        <title>Finishing a whole-genome shotgun: release 3 of the Drosophila melanogaster euchromatic genome sequence.</title>
        <authorList>
            <person name="Celniker S.E."/>
            <person name="Wheeler D.A."/>
            <person name="Kronmiller B."/>
            <person name="Carlson J.W."/>
            <person name="Halpern A."/>
            <person name="Patel S."/>
            <person name="Adams M."/>
            <person name="Champe M."/>
            <person name="Dugan S.P."/>
            <person name="Frise E."/>
            <person name="Hodgson A."/>
            <person name="George R.A."/>
            <person name="Hoskins R.A."/>
            <person name="Laverty T."/>
            <person name="Muzny D.M."/>
            <person name="Nelson C.R."/>
            <person name="Pacleb J.M."/>
            <person name="Park S."/>
            <person name="Pfeiffer B.D."/>
            <person name="Richards S."/>
            <person name="Sodergren E.J."/>
            <person name="Svirskas R."/>
            <person name="Tabor P.E."/>
            <person name="Wan K."/>
            <person name="Stapleton M."/>
            <person name="Sutton G.G."/>
            <person name="Venter C."/>
            <person name="Weinstock G."/>
            <person name="Scherer S.E."/>
            <person name="Myers E.W."/>
            <person name="Gibbs R.A."/>
            <person name="Rubin G.M."/>
        </authorList>
    </citation>
    <scope>NUCLEOTIDE SEQUENCE [LARGE SCALE GENOMIC DNA]</scope>
    <source>
        <strain evidence="6">Berkeley</strain>
    </source>
</reference>
<dbReference type="SMR" id="Q9VX85"/>
<evidence type="ECO:0000256" key="2">
    <source>
        <dbReference type="SAM" id="Phobius"/>
    </source>
</evidence>
<reference evidence="3 6" key="1">
    <citation type="journal article" date="2000" name="Science">
        <title>The genome sequence of Drosophila melanogaster.</title>
        <authorList>
            <person name="Adams M.D."/>
            <person name="Celniker S.E."/>
            <person name="Holt R.A."/>
            <person name="Evans C.A."/>
            <person name="Gocayne J.D."/>
            <person name="Amanatides P.G."/>
            <person name="Scherer S.E."/>
            <person name="Li P.W."/>
            <person name="Hoskins R.A."/>
            <person name="Galle R.F."/>
            <person name="George R.A."/>
            <person name="Lewis S.E."/>
            <person name="Richards S."/>
            <person name="Ashburner M."/>
            <person name="Henderson S.N."/>
            <person name="Sutton G.G."/>
            <person name="Wortman J.R."/>
            <person name="Yandell M.D."/>
            <person name="Zhang Q."/>
            <person name="Chen L.X."/>
            <person name="Brandon R.C."/>
            <person name="Rogers Y.H."/>
            <person name="Blazej R.G."/>
            <person name="Champe M."/>
            <person name="Pfeiffer B.D."/>
            <person name="Wan K.H."/>
            <person name="Doyle C."/>
            <person name="Baxter E.G."/>
            <person name="Helt G."/>
            <person name="Nelson C.R."/>
            <person name="Gabor G.L."/>
            <person name="Abril J.F."/>
            <person name="Agbayani A."/>
            <person name="An H.J."/>
            <person name="Andrews-Pfannkoch C."/>
            <person name="Baldwin D."/>
            <person name="Ballew R.M."/>
            <person name="Basu A."/>
            <person name="Baxendale J."/>
            <person name="Bayraktaroglu L."/>
            <person name="Beasley E.M."/>
            <person name="Beeson K.Y."/>
            <person name="Benos P.V."/>
            <person name="Berman B.P."/>
            <person name="Bhandari D."/>
            <person name="Bolshakov S."/>
            <person name="Borkova D."/>
            <person name="Botchan M.R."/>
            <person name="Bouck J."/>
            <person name="Brokstein P."/>
            <person name="Brottier P."/>
            <person name="Burtis K.C."/>
            <person name="Busam D.A."/>
            <person name="Butler H."/>
            <person name="Cadieu E."/>
            <person name="Center A."/>
            <person name="Chandra I."/>
            <person name="Cherry J.M."/>
            <person name="Cawley S."/>
            <person name="Dahlke C."/>
            <person name="Davenport L.B."/>
            <person name="Davies P."/>
            <person name="de Pablos B."/>
            <person name="Delcher A."/>
            <person name="Deng Z."/>
            <person name="Mays A.D."/>
            <person name="Dew I."/>
            <person name="Dietz S.M."/>
            <person name="Dodson K."/>
            <person name="Doup L.E."/>
            <person name="Downes M."/>
            <person name="Dugan-Rocha S."/>
            <person name="Dunkov B.C."/>
            <person name="Dunn P."/>
            <person name="Durbin K.J."/>
            <person name="Evangelista C.C."/>
            <person name="Ferraz C."/>
            <person name="Ferriera S."/>
            <person name="Fleischmann W."/>
            <person name="Fosler C."/>
            <person name="Gabrielian A.E."/>
            <person name="Garg N.S."/>
            <person name="Gelbart W.M."/>
            <person name="Glasser K."/>
            <person name="Glodek A."/>
            <person name="Gong F."/>
            <person name="Gorrell J.H."/>
            <person name="Gu Z."/>
            <person name="Guan P."/>
            <person name="Harris M."/>
            <person name="Harris N.L."/>
            <person name="Harvey D."/>
            <person name="Heiman T.J."/>
            <person name="Hernandez J.R."/>
            <person name="Houck J."/>
            <person name="Hostin D."/>
            <person name="Houston K.A."/>
            <person name="Howland T.J."/>
            <person name="Wei M.H."/>
            <person name="Ibegwam C."/>
            <person name="Jalali M."/>
            <person name="Kalush F."/>
            <person name="Karpen G.H."/>
            <person name="Ke Z."/>
            <person name="Kennison J.A."/>
            <person name="Ketchum K.A."/>
            <person name="Kimmel B.E."/>
            <person name="Kodira C.D."/>
            <person name="Kraft C."/>
            <person name="Kravitz S."/>
            <person name="Kulp D."/>
            <person name="Lai Z."/>
            <person name="Lasko P."/>
            <person name="Lei Y."/>
            <person name="Levitsky A.A."/>
            <person name="Li J."/>
            <person name="Li Z."/>
            <person name="Liang Y."/>
            <person name="Lin X."/>
            <person name="Liu X."/>
            <person name="Mattei B."/>
            <person name="McIntosh T.C."/>
            <person name="McLeod M.P."/>
            <person name="McPherson D."/>
            <person name="Merkulov G."/>
            <person name="Milshina N.V."/>
            <person name="Mobarry C."/>
            <person name="Morris J."/>
            <person name="Moshrefi A."/>
            <person name="Mount S.M."/>
            <person name="Moy M."/>
            <person name="Murphy B."/>
            <person name="Murphy L."/>
            <person name="Muzny D.M."/>
            <person name="Nelson D.L."/>
            <person name="Nelson D.R."/>
            <person name="Nelson K.A."/>
            <person name="Nixon K."/>
            <person name="Nusskern D.R."/>
            <person name="Pacleb J.M."/>
            <person name="Palazzolo M."/>
            <person name="Pittman G.S."/>
            <person name="Pan S."/>
            <person name="Pollard J."/>
            <person name="Puri V."/>
            <person name="Reese M.G."/>
            <person name="Reinert K."/>
            <person name="Remington K."/>
            <person name="Saunders R.D."/>
            <person name="Scheeler F."/>
            <person name="Shen H."/>
            <person name="Shue B.C."/>
            <person name="Siden-Kiamos I."/>
            <person name="Simpson M."/>
            <person name="Skupski M.P."/>
            <person name="Smith T."/>
            <person name="Spier E."/>
            <person name="Spradling A.C."/>
            <person name="Stapleton M."/>
            <person name="Strong R."/>
            <person name="Sun E."/>
            <person name="Svirskas R."/>
            <person name="Tector C."/>
            <person name="Turner R."/>
            <person name="Venter E."/>
            <person name="Wang A.H."/>
            <person name="Wang X."/>
            <person name="Wang Z.Y."/>
            <person name="Wassarman D.A."/>
            <person name="Weinstock G.M."/>
            <person name="Weissenbach J."/>
            <person name="Williams S.M."/>
            <person name="WoodageT"/>
            <person name="Worley K.C."/>
            <person name="Wu D."/>
            <person name="Yang S."/>
            <person name="Yao Q.A."/>
            <person name="Ye J."/>
            <person name="Yeh R.F."/>
            <person name="Zaveri J.S."/>
            <person name="Zhan M."/>
            <person name="Zhang G."/>
            <person name="Zhao Q."/>
            <person name="Zheng L."/>
            <person name="Zheng X.H."/>
            <person name="Zhong F.N."/>
            <person name="Zhong W."/>
            <person name="Zhou X."/>
            <person name="Zhu S."/>
            <person name="Zhu X."/>
            <person name="Smith H.O."/>
            <person name="Gibbs R.A."/>
            <person name="Myers E.W."/>
            <person name="Rubin G.M."/>
            <person name="Venter J.C."/>
        </authorList>
    </citation>
    <scope>NUCLEOTIDE SEQUENCE [LARGE SCALE GENOMIC DNA]</scope>
    <source>
        <strain evidence="6">Berkeley</strain>
    </source>
</reference>
<feature type="transmembrane region" description="Helical" evidence="2">
    <location>
        <begin position="387"/>
        <end position="410"/>
    </location>
</feature>
<reference evidence="3 6" key="6">
    <citation type="journal article" date="2002" name="Genome Biol.">
        <title>Heterochromatic sequences in a Drosophila whole-genome shotgun assembly.</title>
        <authorList>
            <person name="Hoskins R.A."/>
            <person name="Smith C.D."/>
            <person name="Carlson J.W."/>
            <person name="Carvalho A.B."/>
            <person name="Halpern A."/>
            <person name="Kaminker J.S."/>
            <person name="Kennedy C."/>
            <person name="Mungall C.J."/>
            <person name="Sullivan B.A."/>
            <person name="Sutton G.G."/>
            <person name="Yasuhara J.C."/>
            <person name="Wakimoto B.T."/>
            <person name="Myers E.W."/>
            <person name="Celniker S.E."/>
            <person name="Rubin G.M."/>
            <person name="Karpen G.H."/>
        </authorList>
    </citation>
    <scope>NUCLEOTIDE SEQUENCE [LARGE SCALE GENOMIC DNA]</scope>
    <source>
        <strain evidence="6">Berkeley</strain>
    </source>
</reference>
<reference evidence="3" key="11">
    <citation type="journal article" date="2015" name="G3 (Bethesda)">
        <title>Gene Model Annotations for Drosophila melanogaster: Impact of High-Throughput Data.</title>
        <authorList>
            <consortium name="FlyBase Consortium"/>
            <person name="Matthews B.B."/>
            <person name="Dos Santos G."/>
            <person name="Crosby M.A."/>
            <person name="Emmert D.B."/>
            <person name="St Pierre S.E."/>
            <person name="Gramates L.S."/>
            <person name="Zhou P."/>
            <person name="Schroeder A.J."/>
            <person name="Falls K."/>
            <person name="Strelets V."/>
            <person name="Russo S.M."/>
            <person name="Gelbart W.M."/>
            <person name="null"/>
        </authorList>
    </citation>
    <scope>NUCLEOTIDE SEQUENCE</scope>
</reference>
<sequence length="517" mass="54986">MERRRPRKSSRKYVCSKSNSSVGGGVEEDSGSSLPATAKALLLQPDGNKAPTMTSLLGERLRRVSRIARAPHSLQVTENPEEGGAPIVPLRESGASEVSEVNPGVMVIPESASPRGSAVHGQHASLVFSAEARDSDSTRISEEMVEVFQTSSARTTSNEPAGGNLRFETTPVAVSESMVGNINFSPNAIYDQNRYSSMMSNGDYNNGNRGESERSVGACHHGWAARQQQVAAGPAGRDTLGFAISLGAANLGQNRCSLGVACDEDCGYGTGCDFGCGQAHGVDPGSFLGPGTMGTGPLILTTGSGGPPVQSALRGAQGGGYKQVGAGQRGTFGTDFGSEQLNFFITFLLEVLGVLVFFAICTITFWITLGYHVVQLLVDLKNADRNIQVAVAIVFGLLLVAFAISQVTNLSGSCCHSRDRARSRTKGGGIGFFHRSTKPKTKSCASKTKTCAHKPKIKKAATCGPSLGFHTHRKTRYTDCEGRAIFLSSRRYAIPTEMKQPPTIVLWMRDTLVRMLQ</sequence>
<dbReference type="OMA" id="PPTIVLW"/>
<dbReference type="EMBL" id="AY051627">
    <property type="protein sequence ID" value="AAK93051.1"/>
    <property type="molecule type" value="mRNA"/>
</dbReference>
<evidence type="ECO:0000313" key="6">
    <source>
        <dbReference type="Proteomes" id="UP000000803"/>
    </source>
</evidence>
<evidence type="ECO:0000313" key="3">
    <source>
        <dbReference type="EMBL" id="AAF48693.1"/>
    </source>
</evidence>
<dbReference type="GeneID" id="32692"/>
<keyword evidence="2" id="KW-0812">Transmembrane</keyword>
<dbReference type="PaxDb" id="7227-FBpp0074156"/>
<dbReference type="OrthoDB" id="8019085at2759"/>
<reference evidence="3" key="12">
    <citation type="journal article" date="2015" name="G3 (Bethesda)">
        <title>Gene Model Annotations for Drosophila melanogaster: The Rule-Benders.</title>
        <authorList>
            <consortium name="FlyBase Consortium"/>
            <person name="Crosby M.A."/>
            <person name="Gramates L.S."/>
            <person name="Dos Santos G."/>
            <person name="Matthews B.B."/>
            <person name="St Pierre S.E."/>
            <person name="Zhou P."/>
            <person name="Schroeder A.J."/>
            <person name="Falls K."/>
            <person name="Emmert D.B."/>
            <person name="Russo S.M."/>
            <person name="Gelbart W.M."/>
            <person name="null"/>
        </authorList>
    </citation>
    <scope>NUCLEOTIDE SEQUENCE</scope>
</reference>
<reference evidence="3" key="15">
    <citation type="submission" date="2024-06" db="EMBL/GenBank/DDBJ databases">
        <title>Drosophila melanogaster release 4 sequence.</title>
        <authorList>
            <consortium name="Berkeley Drosophila Genome Project"/>
            <person name="Celniker S."/>
            <person name="Carlson J."/>
            <person name="Wan K."/>
            <person name="Pfeiffer B."/>
            <person name="Frise E."/>
            <person name="George R."/>
            <person name="Hoskins R."/>
            <person name="Stapleton M."/>
            <person name="Pacleb J."/>
            <person name="Park S."/>
            <person name="Svirskas R."/>
            <person name="Smith E."/>
            <person name="Yu C."/>
            <person name="Rubin G."/>
        </authorList>
    </citation>
    <scope>NUCLEOTIDE SEQUENCE</scope>
</reference>
<organism evidence="3 6">
    <name type="scientific">Drosophila melanogaster</name>
    <name type="common">Fruit fly</name>
    <dbReference type="NCBI Taxonomy" id="7227"/>
    <lineage>
        <taxon>Eukaryota</taxon>
        <taxon>Metazoa</taxon>
        <taxon>Ecdysozoa</taxon>
        <taxon>Arthropoda</taxon>
        <taxon>Hexapoda</taxon>
        <taxon>Insecta</taxon>
        <taxon>Pterygota</taxon>
        <taxon>Neoptera</taxon>
        <taxon>Endopterygota</taxon>
        <taxon>Diptera</taxon>
        <taxon>Brachycera</taxon>
        <taxon>Muscomorpha</taxon>
        <taxon>Ephydroidea</taxon>
        <taxon>Drosophilidae</taxon>
        <taxon>Drosophila</taxon>
        <taxon>Sophophora</taxon>
    </lineage>
</organism>
<dbReference type="DNASU" id="32692"/>
<reference evidence="3" key="14">
    <citation type="submission" date="2023-12" db="EMBL/GenBank/DDBJ databases">
        <authorList>
            <consortium name="FlyBase"/>
        </authorList>
    </citation>
    <scope>NUCLEOTIDE SEQUENCE</scope>
</reference>
<reference evidence="4" key="2">
    <citation type="submission" date="2001-08" db="EMBL/GenBank/DDBJ databases">
        <authorList>
            <person name="Stapleton M."/>
            <person name="Brokstein P."/>
            <person name="Hong L."/>
            <person name="Agbayani A."/>
            <person name="Carlson J."/>
            <person name="Champe M."/>
            <person name="Chavez C."/>
            <person name="Dorsett V."/>
            <person name="Farfan D."/>
            <person name="Frise E."/>
            <person name="George R."/>
            <person name="Gonzalez M."/>
            <person name="Guarin H."/>
            <person name="Li P."/>
            <person name="Liao G."/>
            <person name="Miranda A."/>
            <person name="Mungall C.J."/>
            <person name="Nunoo J."/>
            <person name="Pacleb J."/>
            <person name="Paragas V."/>
            <person name="Park S."/>
            <person name="Phouanenavong S."/>
            <person name="Wan K."/>
            <person name="Yu C."/>
            <person name="Lewis S.E."/>
            <person name="Rubin G.M."/>
            <person name="Celniker S."/>
        </authorList>
    </citation>
    <scope>NUCLEOTIDE SEQUENCE</scope>
    <source>
        <strain evidence="4">Berkeley</strain>
    </source>
</reference>
<dbReference type="HOGENOM" id="CLU_535615_0_0_1"/>
<reference evidence="3 6" key="10">
    <citation type="journal article" date="2007" name="Science">
        <title>Sequence finishing and mapping of Drosophila melanogaster heterochromatin.</title>
        <authorList>
            <person name="Hoskins R.A."/>
            <person name="Carlson J.W."/>
            <person name="Kennedy C."/>
            <person name="Acevedo D."/>
            <person name="Evans-Holm M."/>
            <person name="Frise E."/>
            <person name="Wan K.H."/>
            <person name="Park S."/>
            <person name="Mendez-Lago M."/>
            <person name="Rossi F."/>
            <person name="Villasante A."/>
            <person name="Dimitri P."/>
            <person name="Karpen G.H."/>
            <person name="Celniker S.E."/>
        </authorList>
    </citation>
    <scope>NUCLEOTIDE SEQUENCE [LARGE SCALE GENOMIC DNA]</scope>
    <source>
        <strain evidence="6">Berkeley</strain>
    </source>
</reference>
<dbReference type="BioGRID-ORCS" id="32692">
    <property type="hits" value="0 hits in 1 CRISPR screen"/>
</dbReference>
<dbReference type="KEGG" id="dme:Dmel_CG4955"/>
<dbReference type="UCSC" id="CG4955-RA">
    <property type="organism name" value="d. melanogaster"/>
</dbReference>
<feature type="region of interest" description="Disordered" evidence="1">
    <location>
        <begin position="1"/>
        <end position="33"/>
    </location>
</feature>
<reference evidence="6" key="5">
    <citation type="journal article" date="2002" name="Genome Biol.">
        <title>The transposable elements of the Drosophila melanogaster euchromatin: a genomics perspective.</title>
        <authorList>
            <person name="Kaminker J.S."/>
            <person name="Bergman C.M."/>
            <person name="Kronmiller B."/>
            <person name="Carlson J."/>
            <person name="Svirskas R."/>
            <person name="Patel S."/>
            <person name="Frise E."/>
            <person name="Wheeler D.A."/>
            <person name="Lewis S.E."/>
            <person name="Rubin G.M."/>
            <person name="Ashburner M."/>
            <person name="Celniker S.E."/>
        </authorList>
    </citation>
    <scope>NUCLEOTIDE SEQUENCE [LARGE SCALE GENOMIC DNA]</scope>
    <source>
        <strain evidence="6">Berkeley</strain>
    </source>
</reference>
<dbReference type="FunCoup" id="Q9VX85">
    <property type="interactions" value="2"/>
</dbReference>
<name>Q9VX85_DROME</name>
<keyword evidence="2" id="KW-1133">Transmembrane helix</keyword>
<dbReference type="eggNOG" id="ENOG502T6UR">
    <property type="taxonomic scope" value="Eukaryota"/>
</dbReference>
<dbReference type="RefSeq" id="NP_573189.1">
    <property type="nucleotide sequence ID" value="NM_132961.3"/>
</dbReference>
<dbReference type="AGR" id="FB:FBgn0030814"/>
<dbReference type="EMBL" id="AE014298">
    <property type="protein sequence ID" value="AAF48693.1"/>
    <property type="molecule type" value="Genomic_DNA"/>
</dbReference>
<feature type="compositionally biased region" description="Basic residues" evidence="1">
    <location>
        <begin position="1"/>
        <end position="11"/>
    </location>
</feature>
<dbReference type="IntAct" id="Q9VX85">
    <property type="interactions" value="4"/>
</dbReference>
<reference evidence="3" key="8">
    <citation type="submission" date="2006-08" db="EMBL/GenBank/DDBJ databases">
        <authorList>
            <person name="Celniker S."/>
            <person name="Carlson J."/>
            <person name="Wan K."/>
            <person name="Frise E."/>
            <person name="Hoskins R."/>
            <person name="Park S."/>
            <person name="Svirskas R."/>
            <person name="Rubin G."/>
        </authorList>
    </citation>
    <scope>NUCLEOTIDE SEQUENCE</scope>
</reference>
<proteinExistence type="evidence at transcript level"/>
<reference evidence="3 6" key="9">
    <citation type="journal article" date="2007" name="Science">
        <title>The Release 5.1 annotation of Drosophila melanogaster heterochromatin.</title>
        <authorList>
            <person name="Smith C.D."/>
            <person name="Shu S."/>
            <person name="Mungall C.J."/>
            <person name="Karpen G.H."/>
        </authorList>
    </citation>
    <scope>NUCLEOTIDE SEQUENCE [LARGE SCALE GENOMIC DNA]</scope>
    <source>
        <strain evidence="6">Berkeley</strain>
    </source>
</reference>